<dbReference type="AlphaFoldDB" id="X1GIZ2"/>
<evidence type="ECO:0000256" key="1">
    <source>
        <dbReference type="ARBA" id="ARBA00022679"/>
    </source>
</evidence>
<feature type="domain" description="Methyltransferase" evidence="2">
    <location>
        <begin position="41"/>
        <end position="135"/>
    </location>
</feature>
<organism evidence="3">
    <name type="scientific">marine sediment metagenome</name>
    <dbReference type="NCBI Taxonomy" id="412755"/>
    <lineage>
        <taxon>unclassified sequences</taxon>
        <taxon>metagenomes</taxon>
        <taxon>ecological metagenomes</taxon>
    </lineage>
</organism>
<dbReference type="InterPro" id="IPR029063">
    <property type="entry name" value="SAM-dependent_MTases_sf"/>
</dbReference>
<dbReference type="SUPFAM" id="SSF53335">
    <property type="entry name" value="S-adenosyl-L-methionine-dependent methyltransferases"/>
    <property type="match status" value="1"/>
</dbReference>
<name>X1GIZ2_9ZZZZ</name>
<dbReference type="Gene3D" id="3.40.50.150">
    <property type="entry name" value="Vaccinia Virus protein VP39"/>
    <property type="match status" value="1"/>
</dbReference>
<gene>
    <name evidence="3" type="ORF">S03H2_19313</name>
</gene>
<dbReference type="GO" id="GO:0016740">
    <property type="term" value="F:transferase activity"/>
    <property type="evidence" value="ECO:0007669"/>
    <property type="project" value="UniProtKB-KW"/>
</dbReference>
<dbReference type="Pfam" id="PF13649">
    <property type="entry name" value="Methyltransf_25"/>
    <property type="match status" value="1"/>
</dbReference>
<accession>X1GIZ2</accession>
<comment type="caution">
    <text evidence="3">The sequence shown here is derived from an EMBL/GenBank/DDBJ whole genome shotgun (WGS) entry which is preliminary data.</text>
</comment>
<evidence type="ECO:0000313" key="3">
    <source>
        <dbReference type="EMBL" id="GAH44825.1"/>
    </source>
</evidence>
<dbReference type="CDD" id="cd02440">
    <property type="entry name" value="AdoMet_MTases"/>
    <property type="match status" value="1"/>
</dbReference>
<dbReference type="EMBL" id="BARU01010077">
    <property type="protein sequence ID" value="GAH44825.1"/>
    <property type="molecule type" value="Genomic_DNA"/>
</dbReference>
<dbReference type="PANTHER" id="PTHR43861">
    <property type="entry name" value="TRANS-ACONITATE 2-METHYLTRANSFERASE-RELATED"/>
    <property type="match status" value="1"/>
</dbReference>
<dbReference type="Gene3D" id="2.20.25.110">
    <property type="entry name" value="S-adenosyl-L-methionine-dependent methyltransferases"/>
    <property type="match status" value="1"/>
</dbReference>
<reference evidence="3" key="1">
    <citation type="journal article" date="2014" name="Front. Microbiol.">
        <title>High frequency of phylogenetically diverse reductive dehalogenase-homologous genes in deep subseafloor sedimentary metagenomes.</title>
        <authorList>
            <person name="Kawai M."/>
            <person name="Futagami T."/>
            <person name="Toyoda A."/>
            <person name="Takaki Y."/>
            <person name="Nishi S."/>
            <person name="Hori S."/>
            <person name="Arai W."/>
            <person name="Tsubouchi T."/>
            <person name="Morono Y."/>
            <person name="Uchiyama I."/>
            <person name="Ito T."/>
            <person name="Fujiyama A."/>
            <person name="Inagaki F."/>
            <person name="Takami H."/>
        </authorList>
    </citation>
    <scope>NUCLEOTIDE SEQUENCE</scope>
    <source>
        <strain evidence="3">Expedition CK06-06</strain>
    </source>
</reference>
<dbReference type="InterPro" id="IPR041698">
    <property type="entry name" value="Methyltransf_25"/>
</dbReference>
<evidence type="ECO:0000259" key="2">
    <source>
        <dbReference type="Pfam" id="PF13649"/>
    </source>
</evidence>
<protein>
    <recommendedName>
        <fullName evidence="2">Methyltransferase domain-containing protein</fullName>
    </recommendedName>
</protein>
<keyword evidence="1" id="KW-0808">Transferase</keyword>
<proteinExistence type="predicted"/>
<sequence length="240" mass="27392">MVSPYEELSQIYDKGWGFFGQSYFRLVKELFGKSFFKHRRVLDVACGTGILALKLAQQGFTVVGIDSSPQMIALAQAKVKPGLSLFFEVQDMKELNVKEPFDLVFCTFDSINYLLSESDIAHFLARVNSALKSSGFFMFDSVTEVLCNRHYGERSRKVGGVRFLERSSYYPRRKIAITTFQFQDGSEEIHLQKPYGLRELAPLLYNSGFIICDKFSSPEGELYRPGSERLVCITRKEGYL</sequence>